<accession>A0A540MF47</accession>
<sequence length="59" mass="6669">MAEEMMSGWWWSPGPRLATTMKSDGGRDDVGVMVVTKAQTCDDSDVGIMEEIMSGWWRR</sequence>
<protein>
    <submittedName>
        <fullName evidence="1">Uncharacterized protein</fullName>
    </submittedName>
</protein>
<evidence type="ECO:0000313" key="1">
    <source>
        <dbReference type="EMBL" id="TQD97366.1"/>
    </source>
</evidence>
<comment type="caution">
    <text evidence="1">The sequence shown here is derived from an EMBL/GenBank/DDBJ whole genome shotgun (WGS) entry which is preliminary data.</text>
</comment>
<reference evidence="1 2" key="1">
    <citation type="journal article" date="2019" name="G3 (Bethesda)">
        <title>Sequencing of a Wild Apple (Malus baccata) Genome Unravels the Differences Between Cultivated and Wild Apple Species Regarding Disease Resistance and Cold Tolerance.</title>
        <authorList>
            <person name="Chen X."/>
        </authorList>
    </citation>
    <scope>NUCLEOTIDE SEQUENCE [LARGE SCALE GENOMIC DNA]</scope>
    <source>
        <strain evidence="2">cv. Shandingzi</strain>
        <tissue evidence="1">Leaves</tissue>
    </source>
</reference>
<evidence type="ECO:0000313" key="2">
    <source>
        <dbReference type="Proteomes" id="UP000315295"/>
    </source>
</evidence>
<organism evidence="1 2">
    <name type="scientific">Malus baccata</name>
    <name type="common">Siberian crab apple</name>
    <name type="synonym">Pyrus baccata</name>
    <dbReference type="NCBI Taxonomy" id="106549"/>
    <lineage>
        <taxon>Eukaryota</taxon>
        <taxon>Viridiplantae</taxon>
        <taxon>Streptophyta</taxon>
        <taxon>Embryophyta</taxon>
        <taxon>Tracheophyta</taxon>
        <taxon>Spermatophyta</taxon>
        <taxon>Magnoliopsida</taxon>
        <taxon>eudicotyledons</taxon>
        <taxon>Gunneridae</taxon>
        <taxon>Pentapetalae</taxon>
        <taxon>rosids</taxon>
        <taxon>fabids</taxon>
        <taxon>Rosales</taxon>
        <taxon>Rosaceae</taxon>
        <taxon>Amygdaloideae</taxon>
        <taxon>Maleae</taxon>
        <taxon>Malus</taxon>
    </lineage>
</organism>
<dbReference type="AlphaFoldDB" id="A0A540MF47"/>
<proteinExistence type="predicted"/>
<gene>
    <name evidence="1" type="ORF">C1H46_016945</name>
</gene>
<dbReference type="Proteomes" id="UP000315295">
    <property type="component" value="Unassembled WGS sequence"/>
</dbReference>
<name>A0A540MF47_MALBA</name>
<keyword evidence="2" id="KW-1185">Reference proteome</keyword>
<dbReference type="EMBL" id="VIEB01000273">
    <property type="protein sequence ID" value="TQD97366.1"/>
    <property type="molecule type" value="Genomic_DNA"/>
</dbReference>